<evidence type="ECO:0000256" key="2">
    <source>
        <dbReference type="ARBA" id="ARBA00022729"/>
    </source>
</evidence>
<keyword evidence="2" id="KW-0732">Signal</keyword>
<dbReference type="GO" id="GO:0005509">
    <property type="term" value="F:calcium ion binding"/>
    <property type="evidence" value="ECO:0007669"/>
    <property type="project" value="InterPro"/>
</dbReference>
<dbReference type="Gene3D" id="2.10.25.10">
    <property type="entry name" value="Laminin"/>
    <property type="match status" value="1"/>
</dbReference>
<dbReference type="SMART" id="SM00181">
    <property type="entry name" value="EGF"/>
    <property type="match status" value="1"/>
</dbReference>
<dbReference type="PANTHER" id="PTHR36191">
    <property type="entry name" value="ENDO/EXONUCLEASE/PHOSPHATASE DOMAIN-CONTAINING PROTEIN-RELATED"/>
    <property type="match status" value="1"/>
</dbReference>
<dbReference type="PROSITE" id="PS00010">
    <property type="entry name" value="ASX_HYDROXYL"/>
    <property type="match status" value="1"/>
</dbReference>
<reference evidence="8 9" key="1">
    <citation type="submission" date="2022-05" db="EMBL/GenBank/DDBJ databases">
        <authorList>
            <consortium name="Genoscope - CEA"/>
            <person name="William W."/>
        </authorList>
    </citation>
    <scope>NUCLEOTIDE SEQUENCE [LARGE SCALE GENOMIC DNA]</scope>
</reference>
<dbReference type="InterPro" id="IPR001881">
    <property type="entry name" value="EGF-like_Ca-bd_dom"/>
</dbReference>
<keyword evidence="9" id="KW-1185">Reference proteome</keyword>
<dbReference type="SMART" id="SM00179">
    <property type="entry name" value="EGF_CA"/>
    <property type="match status" value="1"/>
</dbReference>
<comment type="caution">
    <text evidence="8">The sequence shown here is derived from an EMBL/GenBank/DDBJ whole genome shotgun (WGS) entry which is preliminary data.</text>
</comment>
<dbReference type="AlphaFoldDB" id="A0AAU9WMG5"/>
<dbReference type="InterPro" id="IPR024731">
    <property type="entry name" value="NELL2-like_EGF"/>
</dbReference>
<dbReference type="CDD" id="cd00054">
    <property type="entry name" value="EGF_CA"/>
    <property type="match status" value="1"/>
</dbReference>
<dbReference type="InterPro" id="IPR000152">
    <property type="entry name" value="EGF-type_Asp/Asn_hydroxyl_site"/>
</dbReference>
<dbReference type="PROSITE" id="PS50026">
    <property type="entry name" value="EGF_3"/>
    <property type="match status" value="1"/>
</dbReference>
<comment type="caution">
    <text evidence="5">Lacks conserved residue(s) required for the propagation of feature annotation.</text>
</comment>
<dbReference type="PROSITE" id="PS01187">
    <property type="entry name" value="EGF_CA"/>
    <property type="match status" value="1"/>
</dbReference>
<sequence>MVSVALRHLTSQQCGTDLHSVYQMMLQGHTFKTLKTQPGTLECRQACLADIRCQSYNVVFKGICELNNRIKEARPDDFVKDLERYYVKSSTRVPLGSVPGVPADSCKEIKASEGGQAISGNYWLDSTRSGNSILARCDMKTEDINECTEGSHDCHRDATCQNTVGSYRCTCNSEYIGDGLNCEPKECSSYKILNSYRRNKSYKSSSPYKCDDKLNTKWFRFTGAAGTRMPTSCVTFKRCGGKRPGWLSGGHPNKVDGRVSRTVYFRSSNDCKVRSKTIQVRNCGSYYVYYLSAVDSGSKCHRFCGT</sequence>
<evidence type="ECO:0000313" key="8">
    <source>
        <dbReference type="EMBL" id="CAH3119226.1"/>
    </source>
</evidence>
<evidence type="ECO:0000259" key="6">
    <source>
        <dbReference type="PROSITE" id="PS50026"/>
    </source>
</evidence>
<dbReference type="Pfam" id="PF23283">
    <property type="entry name" value="D8C_UMOD"/>
    <property type="match status" value="1"/>
</dbReference>
<dbReference type="Pfam" id="PF12947">
    <property type="entry name" value="EGF_3"/>
    <property type="match status" value="1"/>
</dbReference>
<dbReference type="FunFam" id="2.10.25.10:FF:000038">
    <property type="entry name" value="Fibrillin 2"/>
    <property type="match status" value="1"/>
</dbReference>
<dbReference type="InterPro" id="IPR057774">
    <property type="entry name" value="D8C_UMOD/GP2/OIT3-like"/>
</dbReference>
<dbReference type="InterPro" id="IPR018097">
    <property type="entry name" value="EGF_Ca-bd_CS"/>
</dbReference>
<keyword evidence="1 5" id="KW-0245">EGF-like domain</keyword>
<keyword evidence="4" id="KW-1015">Disulfide bond</keyword>
<protein>
    <submittedName>
        <fullName evidence="8">Uncharacterized protein</fullName>
    </submittedName>
</protein>
<proteinExistence type="predicted"/>
<evidence type="ECO:0000259" key="7">
    <source>
        <dbReference type="PROSITE" id="PS50948"/>
    </source>
</evidence>
<dbReference type="PROSITE" id="PS50948">
    <property type="entry name" value="PAN"/>
    <property type="match status" value="1"/>
</dbReference>
<dbReference type="InterPro" id="IPR000742">
    <property type="entry name" value="EGF"/>
</dbReference>
<evidence type="ECO:0000313" key="9">
    <source>
        <dbReference type="Proteomes" id="UP001159428"/>
    </source>
</evidence>
<evidence type="ECO:0000256" key="1">
    <source>
        <dbReference type="ARBA" id="ARBA00022536"/>
    </source>
</evidence>
<evidence type="ECO:0000256" key="4">
    <source>
        <dbReference type="ARBA" id="ARBA00023157"/>
    </source>
</evidence>
<feature type="domain" description="Apple" evidence="7">
    <location>
        <begin position="14"/>
        <end position="90"/>
    </location>
</feature>
<organism evidence="8 9">
    <name type="scientific">Pocillopora meandrina</name>
    <dbReference type="NCBI Taxonomy" id="46732"/>
    <lineage>
        <taxon>Eukaryota</taxon>
        <taxon>Metazoa</taxon>
        <taxon>Cnidaria</taxon>
        <taxon>Anthozoa</taxon>
        <taxon>Hexacorallia</taxon>
        <taxon>Scleractinia</taxon>
        <taxon>Astrocoeniina</taxon>
        <taxon>Pocilloporidae</taxon>
        <taxon>Pocillopora</taxon>
    </lineage>
</organism>
<evidence type="ECO:0000256" key="3">
    <source>
        <dbReference type="ARBA" id="ARBA00022737"/>
    </source>
</evidence>
<feature type="domain" description="EGF-like" evidence="6">
    <location>
        <begin position="143"/>
        <end position="183"/>
    </location>
</feature>
<dbReference type="Proteomes" id="UP001159428">
    <property type="component" value="Unassembled WGS sequence"/>
</dbReference>
<dbReference type="EMBL" id="CALNXJ010000017">
    <property type="protein sequence ID" value="CAH3119226.1"/>
    <property type="molecule type" value="Genomic_DNA"/>
</dbReference>
<dbReference type="PANTHER" id="PTHR36191:SF4">
    <property type="entry name" value="VWFD DOMAIN-CONTAINING PROTEIN"/>
    <property type="match status" value="1"/>
</dbReference>
<dbReference type="SUPFAM" id="SSF57196">
    <property type="entry name" value="EGF/Laminin"/>
    <property type="match status" value="1"/>
</dbReference>
<gene>
    <name evidence="8" type="ORF">PMEA_00008155</name>
</gene>
<dbReference type="InterPro" id="IPR003609">
    <property type="entry name" value="Pan_app"/>
</dbReference>
<accession>A0AAU9WMG5</accession>
<keyword evidence="3" id="KW-0677">Repeat</keyword>
<name>A0AAU9WMG5_9CNID</name>
<evidence type="ECO:0000256" key="5">
    <source>
        <dbReference type="PROSITE-ProRule" id="PRU00076"/>
    </source>
</evidence>